<dbReference type="Pfam" id="PF03414">
    <property type="entry name" value="Glyco_transf_6"/>
    <property type="match status" value="1"/>
</dbReference>
<organism evidence="5 6">
    <name type="scientific">Desulfocurvibacter africanus PCS</name>
    <dbReference type="NCBI Taxonomy" id="1262666"/>
    <lineage>
        <taxon>Bacteria</taxon>
        <taxon>Pseudomonadati</taxon>
        <taxon>Thermodesulfobacteriota</taxon>
        <taxon>Desulfovibrionia</taxon>
        <taxon>Desulfovibrionales</taxon>
        <taxon>Desulfovibrionaceae</taxon>
        <taxon>Desulfocurvibacter</taxon>
    </lineage>
</organism>
<reference evidence="5 6" key="1">
    <citation type="journal article" date="2013" name="Genome Announc.">
        <title>Draft Genome Sequence for Desulfovibrio africanus Strain PCS.</title>
        <authorList>
            <person name="Brown S.D."/>
            <person name="Utturkar S.M."/>
            <person name="Arkin A.P."/>
            <person name="Deutschbauer A.M."/>
            <person name="Elias D.A."/>
            <person name="Hazen T.C."/>
            <person name="Chakraborty R."/>
        </authorList>
    </citation>
    <scope>NUCLEOTIDE SEQUENCE [LARGE SCALE GENOMIC DNA]</scope>
    <source>
        <strain evidence="5 6">PCS</strain>
    </source>
</reference>
<name>M5PWK3_DESAF</name>
<dbReference type="RefSeq" id="WP_005984176.1">
    <property type="nucleotide sequence ID" value="NZ_AOSV01000004.1"/>
</dbReference>
<sequence length="557" mass="65195">MRIGILYICTGKYTVFWNHFFTSCEQHFLREHEKHYYIFTDGEIAHLNCNRVHRIEQQHLGWPDSTLKRFHMFERIADTLRQNSDFIVFFNANMVFLRDVGKEFLPTREQALVFHRHPGLFRRPAWLLPYERRPESTAYIPYGSGSIYVCGGVNGGYTQPYLDFVAMLRRNIDIDVERGIIARWHDESHINRFVIGRHYKIGHPGYVYPDRRNLPFPRIIRVIDKASVGGHTFLRGQTPEPAPEEQSKTVAKKLRSQLKRPCMPRAAQDEPIILARMMGGLGNQMFIYAAARVLAERQGAQLHLDTGKLSGDSIRQYDLPAFSIDAPLWHIPCGCDRIVQAWFALRHVAAGCGMPKPTMQVLRSGFHLDQRFFSIRHSAYLIGYWQSPHYWRGHEDRVRSSFDLTRFERPHLREALAAVSQPNTISVHLRRGDFRAPKNSDKHLLIDGSYYERARKLLLEMTPQSHFYIFSDEPEEAQRLFAHWENTSFQPRRSQEEDLLLMSRCSASIIANSSFSWWGAWLGRPKQHVIAPRMWFTRDVLMHTYTLDLFPEKWILL</sequence>
<dbReference type="PANTHER" id="PTHR10462">
    <property type="entry name" value="GLYCOSYLTRANSFERASE-RELATED"/>
    <property type="match status" value="1"/>
</dbReference>
<comment type="cofactor">
    <cofactor evidence="1">
        <name>Mn(2+)</name>
        <dbReference type="ChEBI" id="CHEBI:29035"/>
    </cofactor>
</comment>
<dbReference type="PATRIC" id="fig|1262666.3.peg.732"/>
<proteinExistence type="inferred from homology"/>
<evidence type="ECO:0000256" key="4">
    <source>
        <dbReference type="ARBA" id="ARBA00022679"/>
    </source>
</evidence>
<comment type="caution">
    <text evidence="5">The sequence shown here is derived from an EMBL/GenBank/DDBJ whole genome shotgun (WGS) entry which is preliminary data.</text>
</comment>
<dbReference type="InterPro" id="IPR048174">
    <property type="entry name" value="WbnI-like"/>
</dbReference>
<protein>
    <submittedName>
        <fullName evidence="5">Glycosyl transferase family 11/Glycosyltransferase family 6</fullName>
    </submittedName>
</protein>
<comment type="similarity">
    <text evidence="2">Belongs to the glycosyltransferase 6 family.</text>
</comment>
<dbReference type="SUPFAM" id="SSF53448">
    <property type="entry name" value="Nucleotide-diphospho-sugar transferases"/>
    <property type="match status" value="1"/>
</dbReference>
<evidence type="ECO:0000256" key="2">
    <source>
        <dbReference type="ARBA" id="ARBA00010413"/>
    </source>
</evidence>
<evidence type="ECO:0000256" key="3">
    <source>
        <dbReference type="ARBA" id="ARBA00022676"/>
    </source>
</evidence>
<evidence type="ECO:0000256" key="1">
    <source>
        <dbReference type="ARBA" id="ARBA00001936"/>
    </source>
</evidence>
<dbReference type="GO" id="GO:0008107">
    <property type="term" value="F:galactoside 2-alpha-L-fucosyltransferase activity"/>
    <property type="evidence" value="ECO:0007669"/>
    <property type="project" value="InterPro"/>
</dbReference>
<accession>M5PWK3</accession>
<dbReference type="EMBL" id="AOSV01000004">
    <property type="protein sequence ID" value="EMG38429.1"/>
    <property type="molecule type" value="Genomic_DNA"/>
</dbReference>
<dbReference type="Pfam" id="PF01531">
    <property type="entry name" value="Glyco_transf_11"/>
    <property type="match status" value="1"/>
</dbReference>
<dbReference type="PANTHER" id="PTHR10462:SF49">
    <property type="entry name" value="GLOBOSIDE ALPHA-1,3-N-ACETYLGALACTOSAMINYLTRANSFERASE 1"/>
    <property type="match status" value="1"/>
</dbReference>
<dbReference type="GO" id="GO:0005975">
    <property type="term" value="P:carbohydrate metabolic process"/>
    <property type="evidence" value="ECO:0007669"/>
    <property type="project" value="InterPro"/>
</dbReference>
<dbReference type="CDD" id="cd11301">
    <property type="entry name" value="Fut1_Fut2_like"/>
    <property type="match status" value="1"/>
</dbReference>
<keyword evidence="3" id="KW-0328">Glycosyltransferase</keyword>
<evidence type="ECO:0000313" key="5">
    <source>
        <dbReference type="EMBL" id="EMG38429.1"/>
    </source>
</evidence>
<dbReference type="Gene3D" id="3.90.550.10">
    <property type="entry name" value="Spore Coat Polysaccharide Biosynthesis Protein SpsA, Chain A"/>
    <property type="match status" value="1"/>
</dbReference>
<dbReference type="GO" id="GO:0031982">
    <property type="term" value="C:vesicle"/>
    <property type="evidence" value="ECO:0007669"/>
    <property type="project" value="TreeGrafter"/>
</dbReference>
<dbReference type="InterPro" id="IPR002516">
    <property type="entry name" value="Glyco_trans_11"/>
</dbReference>
<dbReference type="InterPro" id="IPR005076">
    <property type="entry name" value="Glyco_trans_6"/>
</dbReference>
<dbReference type="InterPro" id="IPR029044">
    <property type="entry name" value="Nucleotide-diphossugar_trans"/>
</dbReference>
<dbReference type="PROSITE" id="PS51257">
    <property type="entry name" value="PROKAR_LIPOPROTEIN"/>
    <property type="match status" value="1"/>
</dbReference>
<dbReference type="AlphaFoldDB" id="M5PWK3"/>
<dbReference type="OrthoDB" id="9794601at2"/>
<evidence type="ECO:0000313" key="6">
    <source>
        <dbReference type="Proteomes" id="UP000011922"/>
    </source>
</evidence>
<dbReference type="GO" id="GO:0016020">
    <property type="term" value="C:membrane"/>
    <property type="evidence" value="ECO:0007669"/>
    <property type="project" value="InterPro"/>
</dbReference>
<dbReference type="Gene3D" id="3.40.50.11350">
    <property type="match status" value="1"/>
</dbReference>
<gene>
    <name evidence="5" type="ORF">PCS_00727</name>
</gene>
<keyword evidence="4 5" id="KW-0808">Transferase</keyword>
<dbReference type="NCBIfam" id="NF041524">
    <property type="entry name" value="Gltr_6"/>
    <property type="match status" value="1"/>
</dbReference>
<dbReference type="Proteomes" id="UP000011922">
    <property type="component" value="Unassembled WGS sequence"/>
</dbReference>